<organism evidence="5 6">
    <name type="scientific">Mariniflexile gromovii</name>
    <dbReference type="NCBI Taxonomy" id="362523"/>
    <lineage>
        <taxon>Bacteria</taxon>
        <taxon>Pseudomonadati</taxon>
        <taxon>Bacteroidota</taxon>
        <taxon>Flavobacteriia</taxon>
        <taxon>Flavobacteriales</taxon>
        <taxon>Flavobacteriaceae</taxon>
        <taxon>Mariniflexile</taxon>
    </lineage>
</organism>
<accession>A0ABS4BR63</accession>
<sequence length="390" mass="43189">MSEERKKFETLAVRTQSETTQFSEHSVPLYLTSGFVFDDAEEMRASFAEEKQRDLYSRYSNPNVNEFVDKVCLMEGAEAGFAFASGMAAVFSTFATLLDAGDHVVSCSSVFGATHGLFTKYFPKWNIECSYFNVNEVETIESLIKSNTKFLYAETPTNPGVDVLDLEYLSTICKKHNILLVVDNCFATPYLQQPIKFGADLVIHSATKLMDGQGRVLGGVTVGKKELIREIYLFSRLTGPSMSPFNAWVLSKSLETLAVRTEKHCENALKLATFLEAHPKVTWVKYPFLKSHPKYDIAKKQMLLGGNIIAFEVKGGLEGGRSFFDTIKMCSLSANLGDTRTIVTHPASTTHARVEPEVKAAAGITDGMVRVSVGLEHIDDIISDLKQALN</sequence>
<dbReference type="HAMAP" id="MF_02056">
    <property type="entry name" value="MetZ"/>
    <property type="match status" value="1"/>
</dbReference>
<dbReference type="InterPro" id="IPR000277">
    <property type="entry name" value="Cys/Met-Metab_PyrdxlP-dep_enz"/>
</dbReference>
<evidence type="ECO:0000256" key="1">
    <source>
        <dbReference type="ARBA" id="ARBA00001933"/>
    </source>
</evidence>
<comment type="cofactor">
    <cofactor evidence="1 3 4">
        <name>pyridoxal 5'-phosphate</name>
        <dbReference type="ChEBI" id="CHEBI:597326"/>
    </cofactor>
</comment>
<comment type="caution">
    <text evidence="5">The sequence shown here is derived from an EMBL/GenBank/DDBJ whole genome shotgun (WGS) entry which is preliminary data.</text>
</comment>
<dbReference type="PANTHER" id="PTHR11808">
    <property type="entry name" value="TRANS-SULFURATION ENZYME FAMILY MEMBER"/>
    <property type="match status" value="1"/>
</dbReference>
<keyword evidence="3" id="KW-0808">Transferase</keyword>
<dbReference type="PIRSF" id="PIRSF001434">
    <property type="entry name" value="CGS"/>
    <property type="match status" value="1"/>
</dbReference>
<dbReference type="EC" id="2.5.1.-" evidence="3"/>
<feature type="modified residue" description="N6-(pyridoxal phosphate)lysine" evidence="3">
    <location>
        <position position="208"/>
    </location>
</feature>
<comment type="subunit">
    <text evidence="3">Homotetramer.</text>
</comment>
<dbReference type="EMBL" id="JAGJCB010000003">
    <property type="protein sequence ID" value="MBP0903063.1"/>
    <property type="molecule type" value="Genomic_DNA"/>
</dbReference>
<comment type="catalytic activity">
    <reaction evidence="3">
        <text>O-succinyl-L-homoserine + hydrogen sulfide = L-homocysteine + succinate</text>
        <dbReference type="Rhea" id="RHEA:27826"/>
        <dbReference type="ChEBI" id="CHEBI:29919"/>
        <dbReference type="ChEBI" id="CHEBI:30031"/>
        <dbReference type="ChEBI" id="CHEBI:57661"/>
        <dbReference type="ChEBI" id="CHEBI:58199"/>
    </reaction>
</comment>
<evidence type="ECO:0000313" key="5">
    <source>
        <dbReference type="EMBL" id="MBP0903063.1"/>
    </source>
</evidence>
<keyword evidence="2 3" id="KW-0663">Pyridoxal phosphate</keyword>
<dbReference type="Gene3D" id="3.40.640.10">
    <property type="entry name" value="Type I PLP-dependent aspartate aminotransferase-like (Major domain)"/>
    <property type="match status" value="1"/>
</dbReference>
<comment type="function">
    <text evidence="3">Catalyzes the formation of L-homocysteine from O-succinyl-L-homoserine (OSHS) and hydrogen sulfide.</text>
</comment>
<dbReference type="InterPro" id="IPR015421">
    <property type="entry name" value="PyrdxlP-dep_Trfase_major"/>
</dbReference>
<dbReference type="PANTHER" id="PTHR11808:SF80">
    <property type="entry name" value="CYSTATHIONINE GAMMA-LYASE"/>
    <property type="match status" value="1"/>
</dbReference>
<evidence type="ECO:0000256" key="2">
    <source>
        <dbReference type="ARBA" id="ARBA00022898"/>
    </source>
</evidence>
<dbReference type="GO" id="GO:0008483">
    <property type="term" value="F:transaminase activity"/>
    <property type="evidence" value="ECO:0007669"/>
    <property type="project" value="UniProtKB-KW"/>
</dbReference>
<dbReference type="Gene3D" id="3.90.1150.10">
    <property type="entry name" value="Aspartate Aminotransferase, domain 1"/>
    <property type="match status" value="1"/>
</dbReference>
<comment type="pathway">
    <text evidence="3">Amino-acid biosynthesis; L-methionine biosynthesis via de novo pathway; L-homocysteine from O-succinyl-L-homoserine: step 1/1.</text>
</comment>
<proteinExistence type="inferred from homology"/>
<name>A0ABS4BR63_9FLAO</name>
<dbReference type="InterPro" id="IPR006234">
    <property type="entry name" value="O-succ-hSer_sulfhydrylase"/>
</dbReference>
<keyword evidence="3" id="KW-0028">Amino-acid biosynthesis</keyword>
<keyword evidence="6" id="KW-1185">Reference proteome</keyword>
<gene>
    <name evidence="3" type="primary">metZ</name>
    <name evidence="5" type="ORF">J8H85_04415</name>
</gene>
<dbReference type="Pfam" id="PF01053">
    <property type="entry name" value="Cys_Met_Meta_PP"/>
    <property type="match status" value="1"/>
</dbReference>
<reference evidence="5 6" key="1">
    <citation type="submission" date="2021-04" db="EMBL/GenBank/DDBJ databases">
        <title>Mariniflexile gromovii gen. nov., sp. nov., a gliding bacterium isolated from the sea urchin Strongylocentrotus intermedius.</title>
        <authorList>
            <person name="Ko S."/>
            <person name="Le V."/>
            <person name="Ahn C.-Y."/>
            <person name="Oh H.-M."/>
        </authorList>
    </citation>
    <scope>NUCLEOTIDE SEQUENCE [LARGE SCALE GENOMIC DNA]</scope>
    <source>
        <strain evidence="5 6">KCTC 12570</strain>
    </source>
</reference>
<keyword evidence="5" id="KW-0032">Aminotransferase</keyword>
<dbReference type="InterPro" id="IPR015422">
    <property type="entry name" value="PyrdxlP-dep_Trfase_small"/>
</dbReference>
<comment type="similarity">
    <text evidence="3">Belongs to the trans-sulfuration enzymes family. MetZ subfamily.</text>
</comment>
<evidence type="ECO:0000256" key="4">
    <source>
        <dbReference type="RuleBase" id="RU362118"/>
    </source>
</evidence>
<dbReference type="RefSeq" id="WP_209653048.1">
    <property type="nucleotide sequence ID" value="NZ_JAGJCB010000003.1"/>
</dbReference>
<protein>
    <recommendedName>
        <fullName evidence="3">O-succinylhomoserine sulfhydrylase</fullName>
        <shortName evidence="3">OSH sulfhydrylase</shortName>
        <shortName evidence="3">OSHS sulfhydrylase</shortName>
        <ecNumber evidence="3">2.5.1.-</ecNumber>
    </recommendedName>
</protein>
<evidence type="ECO:0000313" key="6">
    <source>
        <dbReference type="Proteomes" id="UP000670776"/>
    </source>
</evidence>
<dbReference type="CDD" id="cd00614">
    <property type="entry name" value="CGS_like"/>
    <property type="match status" value="1"/>
</dbReference>
<dbReference type="InterPro" id="IPR015424">
    <property type="entry name" value="PyrdxlP-dep_Trfase"/>
</dbReference>
<keyword evidence="3" id="KW-0486">Methionine biosynthesis</keyword>
<dbReference type="SUPFAM" id="SSF53383">
    <property type="entry name" value="PLP-dependent transferases"/>
    <property type="match status" value="1"/>
</dbReference>
<dbReference type="Proteomes" id="UP000670776">
    <property type="component" value="Unassembled WGS sequence"/>
</dbReference>
<evidence type="ECO:0000256" key="3">
    <source>
        <dbReference type="HAMAP-Rule" id="MF_02056"/>
    </source>
</evidence>